<comment type="caution">
    <text evidence="1">The sequence shown here is derived from an EMBL/GenBank/DDBJ whole genome shotgun (WGS) entry which is preliminary data.</text>
</comment>
<gene>
    <name evidence="1" type="ORF">IAA73_07745</name>
</gene>
<protein>
    <submittedName>
        <fullName evidence="1">Uncharacterized protein</fullName>
    </submittedName>
</protein>
<proteinExistence type="predicted"/>
<accession>A0A9D9HU18</accession>
<evidence type="ECO:0000313" key="2">
    <source>
        <dbReference type="Proteomes" id="UP000823641"/>
    </source>
</evidence>
<organism evidence="1 2">
    <name type="scientific">Candidatus Gallipaludibacter merdavium</name>
    <dbReference type="NCBI Taxonomy" id="2840839"/>
    <lineage>
        <taxon>Bacteria</taxon>
        <taxon>Pseudomonadati</taxon>
        <taxon>Bacteroidota</taxon>
        <taxon>Bacteroidia</taxon>
        <taxon>Bacteroidales</taxon>
        <taxon>Candidatus Gallipaludibacter</taxon>
    </lineage>
</organism>
<reference evidence="1" key="1">
    <citation type="submission" date="2020-10" db="EMBL/GenBank/DDBJ databases">
        <authorList>
            <person name="Gilroy R."/>
        </authorList>
    </citation>
    <scope>NUCLEOTIDE SEQUENCE</scope>
    <source>
        <strain evidence="1">G3-3990</strain>
    </source>
</reference>
<evidence type="ECO:0000313" key="1">
    <source>
        <dbReference type="EMBL" id="MBO8460206.1"/>
    </source>
</evidence>
<reference evidence="1" key="2">
    <citation type="journal article" date="2021" name="PeerJ">
        <title>Extensive microbial diversity within the chicken gut microbiome revealed by metagenomics and culture.</title>
        <authorList>
            <person name="Gilroy R."/>
            <person name="Ravi A."/>
            <person name="Getino M."/>
            <person name="Pursley I."/>
            <person name="Horton D.L."/>
            <person name="Alikhan N.F."/>
            <person name="Baker D."/>
            <person name="Gharbi K."/>
            <person name="Hall N."/>
            <person name="Watson M."/>
            <person name="Adriaenssens E.M."/>
            <person name="Foster-Nyarko E."/>
            <person name="Jarju S."/>
            <person name="Secka A."/>
            <person name="Antonio M."/>
            <person name="Oren A."/>
            <person name="Chaudhuri R.R."/>
            <person name="La Ragione R."/>
            <person name="Hildebrand F."/>
            <person name="Pallen M.J."/>
        </authorList>
    </citation>
    <scope>NUCLEOTIDE SEQUENCE</scope>
    <source>
        <strain evidence="1">G3-3990</strain>
    </source>
</reference>
<name>A0A9D9HU18_9BACT</name>
<sequence>MKAQRHDFSNIRSITDIAHYRALLQKDLSNSEQILRKDWNNVRNSWNNISLFKIGFSKAFSFFTPSRGRLFQIGLSLAPLIFKLFRRKR</sequence>
<dbReference type="AlphaFoldDB" id="A0A9D9HU18"/>
<dbReference type="EMBL" id="JADIMG010000073">
    <property type="protein sequence ID" value="MBO8460206.1"/>
    <property type="molecule type" value="Genomic_DNA"/>
</dbReference>
<dbReference type="Proteomes" id="UP000823641">
    <property type="component" value="Unassembled WGS sequence"/>
</dbReference>